<reference evidence="1 2" key="1">
    <citation type="journal article" date="2012" name="BMC Genomics">
        <title>Tools to kill: Genome of one of the most destructive plant pathogenic fungi Macrophomina phaseolina.</title>
        <authorList>
            <person name="Islam M.S."/>
            <person name="Haque M.S."/>
            <person name="Islam M.M."/>
            <person name="Emdad E.M."/>
            <person name="Halim A."/>
            <person name="Hossen Q.M.M."/>
            <person name="Hossain M.Z."/>
            <person name="Ahmed B."/>
            <person name="Rahim S."/>
            <person name="Rahman M.S."/>
            <person name="Alam M.M."/>
            <person name="Hou S."/>
            <person name="Wan X."/>
            <person name="Saito J.A."/>
            <person name="Alam M."/>
        </authorList>
    </citation>
    <scope>NUCLEOTIDE SEQUENCE [LARGE SCALE GENOMIC DNA]</scope>
    <source>
        <strain evidence="1 2">MS6</strain>
    </source>
</reference>
<dbReference type="InParanoid" id="K2RA99"/>
<dbReference type="VEuPathDB" id="FungiDB:MPH_11495"/>
<sequence>TFYSSVSTALRNSASIRCVRVSLYVLGLGKRVSRYRRISYLVDNAITNNIL</sequence>
<dbReference type="AlphaFoldDB" id="K2RA99"/>
<protein>
    <submittedName>
        <fullName evidence="1">Uncharacterized protein</fullName>
    </submittedName>
</protein>
<name>K2RA99_MACPH</name>
<evidence type="ECO:0000313" key="2">
    <source>
        <dbReference type="Proteomes" id="UP000007129"/>
    </source>
</evidence>
<dbReference type="HOGENOM" id="CLU_3111993_0_0_1"/>
<proteinExistence type="predicted"/>
<evidence type="ECO:0000313" key="1">
    <source>
        <dbReference type="EMBL" id="EKG11398.1"/>
    </source>
</evidence>
<comment type="caution">
    <text evidence="1">The sequence shown here is derived from an EMBL/GenBank/DDBJ whole genome shotgun (WGS) entry which is preliminary data.</text>
</comment>
<organism evidence="1 2">
    <name type="scientific">Macrophomina phaseolina (strain MS6)</name>
    <name type="common">Charcoal rot fungus</name>
    <dbReference type="NCBI Taxonomy" id="1126212"/>
    <lineage>
        <taxon>Eukaryota</taxon>
        <taxon>Fungi</taxon>
        <taxon>Dikarya</taxon>
        <taxon>Ascomycota</taxon>
        <taxon>Pezizomycotina</taxon>
        <taxon>Dothideomycetes</taxon>
        <taxon>Dothideomycetes incertae sedis</taxon>
        <taxon>Botryosphaeriales</taxon>
        <taxon>Botryosphaeriaceae</taxon>
        <taxon>Macrophomina</taxon>
    </lineage>
</organism>
<accession>K2RA99</accession>
<dbReference type="EMBL" id="AHHD01000476">
    <property type="protein sequence ID" value="EKG11398.1"/>
    <property type="molecule type" value="Genomic_DNA"/>
</dbReference>
<feature type="non-terminal residue" evidence="1">
    <location>
        <position position="1"/>
    </location>
</feature>
<dbReference type="Proteomes" id="UP000007129">
    <property type="component" value="Unassembled WGS sequence"/>
</dbReference>
<gene>
    <name evidence="1" type="ORF">MPH_11495</name>
</gene>